<dbReference type="OrthoDB" id="9779184at2"/>
<gene>
    <name evidence="2" type="ORF">EDC14_101476</name>
</gene>
<evidence type="ECO:0000313" key="2">
    <source>
        <dbReference type="EMBL" id="TCL67387.1"/>
    </source>
</evidence>
<evidence type="ECO:0000259" key="1">
    <source>
        <dbReference type="Pfam" id="PF01261"/>
    </source>
</evidence>
<accession>A0A4V2QEC1</accession>
<dbReference type="PANTHER" id="PTHR12110">
    <property type="entry name" value="HYDROXYPYRUVATE ISOMERASE"/>
    <property type="match status" value="1"/>
</dbReference>
<dbReference type="Gene3D" id="3.20.20.150">
    <property type="entry name" value="Divalent-metal-dependent TIM barrel enzymes"/>
    <property type="match status" value="1"/>
</dbReference>
<dbReference type="PANTHER" id="PTHR12110:SF21">
    <property type="entry name" value="XYLOSE ISOMERASE-LIKE TIM BARREL DOMAIN-CONTAINING PROTEIN"/>
    <property type="match status" value="1"/>
</dbReference>
<sequence length="291" mass="32919">MKVGLLTNSLAWAGMKELREIAAWAAAHGFADLEVGPSIPLDERVFNEVLEEGGIGISALIYCRNFLSENPQEAAEHQRNLKERLVFAHQVGIQKVVCSTGVTPASFNGMRFDPEKSVAAVAEFLQGLADLAEAQQVKICIENCPMMGNIAISPYMWEILFDKVRSDYLGLAFDPSHMVWQFMSPYENIIKFREKIFHVHGKDTEVLYDNLNRVGILHNITTEGHFYPQQWWRHRLPGLGDLDWNKIVANLDEIGYTGVISIEHEDPVWEGTLEKVQQGLLKAKNHIESFL</sequence>
<feature type="domain" description="Xylose isomerase-like TIM barrel" evidence="1">
    <location>
        <begin position="23"/>
        <end position="271"/>
    </location>
</feature>
<comment type="caution">
    <text evidence="2">The sequence shown here is derived from an EMBL/GenBank/DDBJ whole genome shotgun (WGS) entry which is preliminary data.</text>
</comment>
<organism evidence="2 3">
    <name type="scientific">Hydrogenispora ethanolica</name>
    <dbReference type="NCBI Taxonomy" id="1082276"/>
    <lineage>
        <taxon>Bacteria</taxon>
        <taxon>Bacillati</taxon>
        <taxon>Bacillota</taxon>
        <taxon>Hydrogenispora</taxon>
    </lineage>
</organism>
<dbReference type="Proteomes" id="UP000295008">
    <property type="component" value="Unassembled WGS sequence"/>
</dbReference>
<dbReference type="InterPro" id="IPR013022">
    <property type="entry name" value="Xyl_isomerase-like_TIM-brl"/>
</dbReference>
<keyword evidence="2" id="KW-0413">Isomerase</keyword>
<protein>
    <submittedName>
        <fullName evidence="2">Sugar phosphate isomerase/epimerase</fullName>
    </submittedName>
</protein>
<dbReference type="GO" id="GO:0016853">
    <property type="term" value="F:isomerase activity"/>
    <property type="evidence" value="ECO:0007669"/>
    <property type="project" value="UniProtKB-KW"/>
</dbReference>
<reference evidence="2 3" key="1">
    <citation type="submission" date="2019-03" db="EMBL/GenBank/DDBJ databases">
        <title>Genomic Encyclopedia of Type Strains, Phase IV (KMG-IV): sequencing the most valuable type-strain genomes for metagenomic binning, comparative biology and taxonomic classification.</title>
        <authorList>
            <person name="Goeker M."/>
        </authorList>
    </citation>
    <scope>NUCLEOTIDE SEQUENCE [LARGE SCALE GENOMIC DNA]</scope>
    <source>
        <strain evidence="2 3">LX-B</strain>
    </source>
</reference>
<dbReference type="AlphaFoldDB" id="A0A4V2QEC1"/>
<dbReference type="SUPFAM" id="SSF51658">
    <property type="entry name" value="Xylose isomerase-like"/>
    <property type="match status" value="1"/>
</dbReference>
<name>A0A4V2QEC1_HYDET</name>
<dbReference type="Pfam" id="PF01261">
    <property type="entry name" value="AP_endonuc_2"/>
    <property type="match status" value="1"/>
</dbReference>
<dbReference type="RefSeq" id="WP_132014643.1">
    <property type="nucleotide sequence ID" value="NZ_SLUN01000014.1"/>
</dbReference>
<evidence type="ECO:0000313" key="3">
    <source>
        <dbReference type="Proteomes" id="UP000295008"/>
    </source>
</evidence>
<keyword evidence="3" id="KW-1185">Reference proteome</keyword>
<dbReference type="EMBL" id="SLUN01000014">
    <property type="protein sequence ID" value="TCL67387.1"/>
    <property type="molecule type" value="Genomic_DNA"/>
</dbReference>
<proteinExistence type="predicted"/>
<dbReference type="InterPro" id="IPR036237">
    <property type="entry name" value="Xyl_isomerase-like_sf"/>
</dbReference>
<dbReference type="InterPro" id="IPR050312">
    <property type="entry name" value="IolE/XylAMocC-like"/>
</dbReference>